<dbReference type="Gene3D" id="1.10.357.10">
    <property type="entry name" value="Tetracycline Repressor, domain 2"/>
    <property type="match status" value="1"/>
</dbReference>
<dbReference type="PROSITE" id="PS50977">
    <property type="entry name" value="HTH_TETR_2"/>
    <property type="match status" value="1"/>
</dbReference>
<dbReference type="Proteomes" id="UP000789325">
    <property type="component" value="Unassembled WGS sequence"/>
</dbReference>
<dbReference type="InterPro" id="IPR001647">
    <property type="entry name" value="HTH_TetR"/>
</dbReference>
<reference evidence="4" key="1">
    <citation type="journal article" date="2021" name="PeerJ">
        <title>Extensive microbial diversity within the chicken gut microbiome revealed by metagenomics and culture.</title>
        <authorList>
            <person name="Gilroy R."/>
            <person name="Ravi A."/>
            <person name="Getino M."/>
            <person name="Pursley I."/>
            <person name="Horton D.L."/>
            <person name="Alikhan N.F."/>
            <person name="Baker D."/>
            <person name="Gharbi K."/>
            <person name="Hall N."/>
            <person name="Watson M."/>
            <person name="Adriaenssens E.M."/>
            <person name="Foster-Nyarko E."/>
            <person name="Jarju S."/>
            <person name="Secka A."/>
            <person name="Antonio M."/>
            <person name="Oren A."/>
            <person name="Chaudhuri R.R."/>
            <person name="La Ragione R."/>
            <person name="Hildebrand F."/>
            <person name="Pallen M.J."/>
        </authorList>
    </citation>
    <scope>NUCLEOTIDE SEQUENCE</scope>
    <source>
        <strain evidence="4">USAMLcec12-2067</strain>
    </source>
</reference>
<feature type="DNA-binding region" description="H-T-H motif" evidence="2">
    <location>
        <begin position="34"/>
        <end position="53"/>
    </location>
</feature>
<reference evidence="4" key="2">
    <citation type="submission" date="2021-09" db="EMBL/GenBank/DDBJ databases">
        <authorList>
            <person name="Gilroy R."/>
        </authorList>
    </citation>
    <scope>NUCLEOTIDE SEQUENCE</scope>
    <source>
        <strain evidence="4">USAMLcec12-2067</strain>
    </source>
</reference>
<organism evidence="4 5">
    <name type="scientific">Rubneribacter badeniensis</name>
    <dbReference type="NCBI Taxonomy" id="2070688"/>
    <lineage>
        <taxon>Bacteria</taxon>
        <taxon>Bacillati</taxon>
        <taxon>Actinomycetota</taxon>
        <taxon>Coriobacteriia</taxon>
        <taxon>Eggerthellales</taxon>
        <taxon>Eggerthellaceae</taxon>
        <taxon>Rubneribacter</taxon>
    </lineage>
</organism>
<dbReference type="EMBL" id="DYZL01000176">
    <property type="protein sequence ID" value="HJH43763.1"/>
    <property type="molecule type" value="Genomic_DNA"/>
</dbReference>
<evidence type="ECO:0000256" key="1">
    <source>
        <dbReference type="ARBA" id="ARBA00023125"/>
    </source>
</evidence>
<dbReference type="SUPFAM" id="SSF46689">
    <property type="entry name" value="Homeodomain-like"/>
    <property type="match status" value="1"/>
</dbReference>
<comment type="caution">
    <text evidence="4">The sequence shown here is derived from an EMBL/GenBank/DDBJ whole genome shotgun (WGS) entry which is preliminary data.</text>
</comment>
<name>A0A9D2VL98_9ACTN</name>
<evidence type="ECO:0000313" key="5">
    <source>
        <dbReference type="Proteomes" id="UP000789325"/>
    </source>
</evidence>
<dbReference type="InterPro" id="IPR009057">
    <property type="entry name" value="Homeodomain-like_sf"/>
</dbReference>
<evidence type="ECO:0000256" key="2">
    <source>
        <dbReference type="PROSITE-ProRule" id="PRU00335"/>
    </source>
</evidence>
<evidence type="ECO:0000259" key="3">
    <source>
        <dbReference type="PROSITE" id="PS50977"/>
    </source>
</evidence>
<sequence>MARPRKRSGEPDAQQRLVDALWLLLESNRLNDLTVGMVTAKAGCNRGTLYYHHADLDALVYSAIERELVGDGSVISAVYDLVLGTGTASPTALMDTPSFRRLGLAIEQGGIELVSAKIKDIVARMWQAALRPEGVPLQPATHMLLEYHISGVVALLARHTRSRAHGGLPQDDVSELLRRAASFLIDALGDAEGVSPEEALARLQTASRVSRAMLP</sequence>
<feature type="domain" description="HTH tetR-type" evidence="3">
    <location>
        <begin position="11"/>
        <end position="71"/>
    </location>
</feature>
<dbReference type="AlphaFoldDB" id="A0A9D2VL98"/>
<proteinExistence type="predicted"/>
<evidence type="ECO:0000313" key="4">
    <source>
        <dbReference type="EMBL" id="HJH43763.1"/>
    </source>
</evidence>
<dbReference type="GO" id="GO:0003677">
    <property type="term" value="F:DNA binding"/>
    <property type="evidence" value="ECO:0007669"/>
    <property type="project" value="UniProtKB-UniRule"/>
</dbReference>
<accession>A0A9D2VL98</accession>
<protein>
    <submittedName>
        <fullName evidence="4">TetR/AcrR family transcriptional regulator</fullName>
    </submittedName>
</protein>
<gene>
    <name evidence="4" type="ORF">K8V16_08190</name>
</gene>
<keyword evidence="1 2" id="KW-0238">DNA-binding</keyword>